<organism evidence="3 4">
    <name type="scientific">Sphingoaurantiacus capsulatus</name>
    <dbReference type="NCBI Taxonomy" id="1771310"/>
    <lineage>
        <taxon>Bacteria</taxon>
        <taxon>Pseudomonadati</taxon>
        <taxon>Pseudomonadota</taxon>
        <taxon>Alphaproteobacteria</taxon>
        <taxon>Sphingomonadales</taxon>
        <taxon>Sphingosinicellaceae</taxon>
        <taxon>Sphingoaurantiacus</taxon>
    </lineage>
</organism>
<reference evidence="4" key="1">
    <citation type="journal article" date="2019" name="Int. J. Syst. Evol. Microbiol.">
        <title>The Global Catalogue of Microorganisms (GCM) 10K type strain sequencing project: providing services to taxonomists for standard genome sequencing and annotation.</title>
        <authorList>
            <consortium name="The Broad Institute Genomics Platform"/>
            <consortium name="The Broad Institute Genome Sequencing Center for Infectious Disease"/>
            <person name="Wu L."/>
            <person name="Ma J."/>
        </authorList>
    </citation>
    <scope>NUCLEOTIDE SEQUENCE [LARGE SCALE GENOMIC DNA]</scope>
    <source>
        <strain evidence="4">KCTC 42644</strain>
    </source>
</reference>
<gene>
    <name evidence="3" type="ORF">ACFOMD_03080</name>
</gene>
<feature type="domain" description="Response regulatory" evidence="2">
    <location>
        <begin position="3"/>
        <end position="45"/>
    </location>
</feature>
<evidence type="ECO:0000256" key="1">
    <source>
        <dbReference type="PROSITE-ProRule" id="PRU00169"/>
    </source>
</evidence>
<dbReference type="PROSITE" id="PS50110">
    <property type="entry name" value="RESPONSE_REGULATORY"/>
    <property type="match status" value="1"/>
</dbReference>
<comment type="caution">
    <text evidence="1">Lacks conserved residue(s) required for the propagation of feature annotation.</text>
</comment>
<dbReference type="EMBL" id="JBHRXV010000001">
    <property type="protein sequence ID" value="MFC3711538.1"/>
    <property type="molecule type" value="Genomic_DNA"/>
</dbReference>
<dbReference type="InterPro" id="IPR011006">
    <property type="entry name" value="CheY-like_superfamily"/>
</dbReference>
<sequence length="45" mass="4713">MIRTLVVEDAPLAREALVRLLGTHGDIELVGSAASAAEGWRSPPS</sequence>
<accession>A0ABV7X8K6</accession>
<protein>
    <recommendedName>
        <fullName evidence="2">Response regulatory domain-containing protein</fullName>
    </recommendedName>
</protein>
<dbReference type="RefSeq" id="WP_380856636.1">
    <property type="nucleotide sequence ID" value="NZ_JBHRXV010000001.1"/>
</dbReference>
<comment type="caution">
    <text evidence="3">The sequence shown here is derived from an EMBL/GenBank/DDBJ whole genome shotgun (WGS) entry which is preliminary data.</text>
</comment>
<dbReference type="SUPFAM" id="SSF52172">
    <property type="entry name" value="CheY-like"/>
    <property type="match status" value="1"/>
</dbReference>
<dbReference type="InterPro" id="IPR001789">
    <property type="entry name" value="Sig_transdc_resp-reg_receiver"/>
</dbReference>
<keyword evidence="4" id="KW-1185">Reference proteome</keyword>
<evidence type="ECO:0000313" key="4">
    <source>
        <dbReference type="Proteomes" id="UP001595615"/>
    </source>
</evidence>
<evidence type="ECO:0000259" key="2">
    <source>
        <dbReference type="PROSITE" id="PS50110"/>
    </source>
</evidence>
<dbReference type="Proteomes" id="UP001595615">
    <property type="component" value="Unassembled WGS sequence"/>
</dbReference>
<proteinExistence type="predicted"/>
<name>A0ABV7X8K6_9SPHN</name>
<evidence type="ECO:0000313" key="3">
    <source>
        <dbReference type="EMBL" id="MFC3711538.1"/>
    </source>
</evidence>
<dbReference type="Gene3D" id="3.40.50.2300">
    <property type="match status" value="1"/>
</dbReference>